<sequence>MADFNFISELENKTYKVSEDDILKAEQRMDISFPNDLKQLYLEIGYGFIKGQSANAINRIMGPGAVADIRLREGIFEFDPDLDEFFEDENKLIFFEVNEGVYISLDLQLINNPVYFFDTKIAESLEDFFKKFLNNNEYYLDLLED</sequence>
<dbReference type="Gene3D" id="3.40.1580.10">
    <property type="entry name" value="SMI1/KNR4-like"/>
    <property type="match status" value="1"/>
</dbReference>
<dbReference type="EMBL" id="JAGQFH010000023">
    <property type="protein sequence ID" value="MBR8690145.1"/>
    <property type="molecule type" value="Genomic_DNA"/>
</dbReference>
<feature type="domain" description="Knr4/Smi1-like" evidence="1">
    <location>
        <begin position="16"/>
        <end position="131"/>
    </location>
</feature>
<name>A0ABD4QIU1_9BACI</name>
<dbReference type="Pfam" id="PF14568">
    <property type="entry name" value="SUKH_6"/>
    <property type="match status" value="1"/>
</dbReference>
<evidence type="ECO:0000259" key="1">
    <source>
        <dbReference type="SMART" id="SM00860"/>
    </source>
</evidence>
<reference evidence="3 5" key="2">
    <citation type="submission" date="2021-04" db="EMBL/GenBank/DDBJ databases">
        <title>Isolation of newly marine bacteria for enzymatic activity.</title>
        <authorList>
            <person name="Hadi W.A.M."/>
            <person name="Nair A.J.J."/>
            <person name="Edwin B.T."/>
        </authorList>
    </citation>
    <scope>NUCLEOTIDE SEQUENCE [LARGE SCALE GENOMIC DNA]</scope>
    <source>
        <strain evidence="3 5">B28A</strain>
    </source>
</reference>
<dbReference type="InterPro" id="IPR018958">
    <property type="entry name" value="Knr4/Smi1-like_dom"/>
</dbReference>
<dbReference type="Proteomes" id="UP000676804">
    <property type="component" value="Unassembled WGS sequence"/>
</dbReference>
<evidence type="ECO:0000313" key="5">
    <source>
        <dbReference type="Proteomes" id="UP000676804"/>
    </source>
</evidence>
<protein>
    <submittedName>
        <fullName evidence="3">SMI1/KNR4 family protein</fullName>
    </submittedName>
</protein>
<reference evidence="2 4" key="1">
    <citation type="submission" date="2015-07" db="EMBL/GenBank/DDBJ databases">
        <title>Bacillus zhangzhouensis sp. nov. and Bacillus nanhaiticus sp. nov.</title>
        <authorList>
            <person name="Liu Y."/>
            <person name="Lai Q."/>
            <person name="Shao Z."/>
        </authorList>
    </citation>
    <scope>NUCLEOTIDE SEQUENCE [LARGE SCALE GENOMIC DNA]</scope>
    <source>
        <strain evidence="2 4">NH7I_1</strain>
    </source>
</reference>
<evidence type="ECO:0000313" key="3">
    <source>
        <dbReference type="EMBL" id="MBR8690145.1"/>
    </source>
</evidence>
<gene>
    <name evidence="2" type="ORF">AKG37_07715</name>
    <name evidence="3" type="ORF">KCQ59_10170</name>
</gene>
<dbReference type="EMBL" id="LGYN01000023">
    <property type="protein sequence ID" value="KPN13955.1"/>
    <property type="molecule type" value="Genomic_DNA"/>
</dbReference>
<proteinExistence type="predicted"/>
<dbReference type="InterPro" id="IPR037883">
    <property type="entry name" value="Knr4/Smi1-like_sf"/>
</dbReference>
<evidence type="ECO:0000313" key="2">
    <source>
        <dbReference type="EMBL" id="KPN13955.1"/>
    </source>
</evidence>
<dbReference type="Proteomes" id="UP000050272">
    <property type="component" value="Unassembled WGS sequence"/>
</dbReference>
<dbReference type="AlphaFoldDB" id="A0ABD4QIU1"/>
<evidence type="ECO:0000313" key="4">
    <source>
        <dbReference type="Proteomes" id="UP000050272"/>
    </source>
</evidence>
<accession>A0ABD4QIU1</accession>
<keyword evidence="4" id="KW-1185">Reference proteome</keyword>
<dbReference type="RefSeq" id="WP_060698673.1">
    <property type="nucleotide sequence ID" value="NZ_JAGQFH010000023.1"/>
</dbReference>
<dbReference type="SMART" id="SM00860">
    <property type="entry name" value="SMI1_KNR4"/>
    <property type="match status" value="1"/>
</dbReference>
<comment type="caution">
    <text evidence="3">The sequence shown here is derived from an EMBL/GenBank/DDBJ whole genome shotgun (WGS) entry which is preliminary data.</text>
</comment>
<organism evidence="3 5">
    <name type="scientific">Bacillus australimaris</name>
    <dbReference type="NCBI Taxonomy" id="1326968"/>
    <lineage>
        <taxon>Bacteria</taxon>
        <taxon>Bacillati</taxon>
        <taxon>Bacillota</taxon>
        <taxon>Bacilli</taxon>
        <taxon>Bacillales</taxon>
        <taxon>Bacillaceae</taxon>
        <taxon>Bacillus</taxon>
    </lineage>
</organism>
<dbReference type="SUPFAM" id="SSF160631">
    <property type="entry name" value="SMI1/KNR4-like"/>
    <property type="match status" value="1"/>
</dbReference>